<dbReference type="GO" id="GO:0015421">
    <property type="term" value="F:ABC-type oligopeptide transporter activity"/>
    <property type="evidence" value="ECO:0007669"/>
    <property type="project" value="TreeGrafter"/>
</dbReference>
<dbReference type="CDD" id="cd07346">
    <property type="entry name" value="ABC_6TM_exporters"/>
    <property type="match status" value="1"/>
</dbReference>
<organism evidence="11 12">
    <name type="scientific">Treponema denticola (strain ATCC 35405 / DSM 14222 / CIP 103919 / JCM 8153 / KCTC 15104)</name>
    <dbReference type="NCBI Taxonomy" id="243275"/>
    <lineage>
        <taxon>Bacteria</taxon>
        <taxon>Pseudomonadati</taxon>
        <taxon>Spirochaetota</taxon>
        <taxon>Spirochaetia</taxon>
        <taxon>Spirochaetales</taxon>
        <taxon>Treponemataceae</taxon>
        <taxon>Treponema</taxon>
    </lineage>
</organism>
<dbReference type="PaxDb" id="243275-TDE_1600"/>
<feature type="domain" description="ABC transmembrane type-1" evidence="10">
    <location>
        <begin position="26"/>
        <end position="307"/>
    </location>
</feature>
<feature type="transmembrane region" description="Helical" evidence="8">
    <location>
        <begin position="27"/>
        <end position="48"/>
    </location>
</feature>
<protein>
    <submittedName>
        <fullName evidence="11">ABC transporter, ATP-binding/permease protein</fullName>
    </submittedName>
</protein>
<dbReference type="eggNOG" id="COG1132">
    <property type="taxonomic scope" value="Bacteria"/>
</dbReference>
<dbReference type="Pfam" id="PF00005">
    <property type="entry name" value="ABC_tran"/>
    <property type="match status" value="1"/>
</dbReference>
<dbReference type="FunFam" id="3.40.50.300:FF:000287">
    <property type="entry name" value="Multidrug ABC transporter ATP-binding protein"/>
    <property type="match status" value="1"/>
</dbReference>
<evidence type="ECO:0000256" key="4">
    <source>
        <dbReference type="ARBA" id="ARBA00022741"/>
    </source>
</evidence>
<feature type="transmembrane region" description="Helical" evidence="8">
    <location>
        <begin position="166"/>
        <end position="182"/>
    </location>
</feature>
<dbReference type="PROSITE" id="PS00211">
    <property type="entry name" value="ABC_TRANSPORTER_1"/>
    <property type="match status" value="1"/>
</dbReference>
<keyword evidence="12" id="KW-1185">Reference proteome</keyword>
<feature type="transmembrane region" description="Helical" evidence="8">
    <location>
        <begin position="246"/>
        <end position="272"/>
    </location>
</feature>
<feature type="domain" description="ABC transporter" evidence="9">
    <location>
        <begin position="338"/>
        <end position="571"/>
    </location>
</feature>
<dbReference type="PANTHER" id="PTHR43394:SF1">
    <property type="entry name" value="ATP-BINDING CASSETTE SUB-FAMILY B MEMBER 10, MITOCHONDRIAL"/>
    <property type="match status" value="1"/>
</dbReference>
<dbReference type="Pfam" id="PF00664">
    <property type="entry name" value="ABC_membrane"/>
    <property type="match status" value="1"/>
</dbReference>
<dbReference type="HOGENOM" id="CLU_000604_84_3_12"/>
<dbReference type="GO" id="GO:0005886">
    <property type="term" value="C:plasma membrane"/>
    <property type="evidence" value="ECO:0007669"/>
    <property type="project" value="UniProtKB-SubCell"/>
</dbReference>
<dbReference type="InterPro" id="IPR011527">
    <property type="entry name" value="ABC1_TM_dom"/>
</dbReference>
<dbReference type="PANTHER" id="PTHR43394">
    <property type="entry name" value="ATP-DEPENDENT PERMEASE MDL1, MITOCHONDRIAL"/>
    <property type="match status" value="1"/>
</dbReference>
<dbReference type="GeneID" id="2740841"/>
<dbReference type="InterPro" id="IPR017871">
    <property type="entry name" value="ABC_transporter-like_CS"/>
</dbReference>
<evidence type="ECO:0000313" key="11">
    <source>
        <dbReference type="EMBL" id="AAS12117.1"/>
    </source>
</evidence>
<evidence type="ECO:0000259" key="10">
    <source>
        <dbReference type="PROSITE" id="PS50929"/>
    </source>
</evidence>
<feature type="transmembrane region" description="Helical" evidence="8">
    <location>
        <begin position="60"/>
        <end position="81"/>
    </location>
</feature>
<dbReference type="Proteomes" id="UP000008212">
    <property type="component" value="Chromosome"/>
</dbReference>
<keyword evidence="4" id="KW-0547">Nucleotide-binding</keyword>
<dbReference type="KEGG" id="tde:TDE_1600"/>
<sequence>MNNKQSNVVSSLLRYAGNKKADLYKSIFWAIIGELFGMVPFIAIAKLIEKIYLYKATFKTVIYITLIALLGQILKGTFTLYSTVISHKATYHILKNIRSNIAEKMLSVPMGVMIDTPIGTFKNIMVDTVSKLEDSMAHFMPEITSSVISPAFFLILIFVLDYRMGFASLLTIPLGMLGYIGMMKDYQIRSKTYAKAQNDMNSTLVEYVNGIEVIKAFNQSTASYEKFSNAIDFFHNSTLSWWKQSWFWSAFIQAVTPSTLLGTLPVGAYLYMNGQITLSNFIVCIILPISFIAHFIKVGKYSEQFNMVKASLGMIELFLLKDELIRPKEKVTFDNTLYRFENVSFAYDTELAVKNISFELKPNTVTALVGCSGSGKSTIAKLMAGFWDPTKGHIFYGGKKISEIPFEQLTGEISYVAQDTFLFNTSIKENIKIGKPNASDEEIIEAAKAASCHNFIMELKDGYDTKVGDGGGELSGGERQRITIARAILKQSKVIILDEATAFADPENEYLIQTAINNLIKGKTLIVVAHRLSTITHADTILVMKNGEIVESGIHDELLNQHGVYTSLWNKYVGGVDEDKEEQ</sequence>
<evidence type="ECO:0000256" key="5">
    <source>
        <dbReference type="ARBA" id="ARBA00022840"/>
    </source>
</evidence>
<dbReference type="STRING" id="243275.TDE_1600"/>
<dbReference type="InterPro" id="IPR003439">
    <property type="entry name" value="ABC_transporter-like_ATP-bd"/>
</dbReference>
<dbReference type="SUPFAM" id="SSF52540">
    <property type="entry name" value="P-loop containing nucleoside triphosphate hydrolases"/>
    <property type="match status" value="1"/>
</dbReference>
<evidence type="ECO:0000259" key="9">
    <source>
        <dbReference type="PROSITE" id="PS50893"/>
    </source>
</evidence>
<keyword evidence="2" id="KW-0813">Transport</keyword>
<dbReference type="Gene3D" id="3.40.50.300">
    <property type="entry name" value="P-loop containing nucleotide triphosphate hydrolases"/>
    <property type="match status" value="1"/>
</dbReference>
<keyword evidence="3 8" id="KW-0812">Transmembrane</keyword>
<name>Q73MA9_TREDE</name>
<dbReference type="PATRIC" id="fig|243275.7.peg.1530"/>
<dbReference type="InterPro" id="IPR036640">
    <property type="entry name" value="ABC1_TM_sf"/>
</dbReference>
<dbReference type="PROSITE" id="PS50929">
    <property type="entry name" value="ABC_TM1F"/>
    <property type="match status" value="1"/>
</dbReference>
<keyword evidence="7 8" id="KW-0472">Membrane</keyword>
<proteinExistence type="predicted"/>
<evidence type="ECO:0000313" key="12">
    <source>
        <dbReference type="Proteomes" id="UP000008212"/>
    </source>
</evidence>
<evidence type="ECO:0000256" key="2">
    <source>
        <dbReference type="ARBA" id="ARBA00022448"/>
    </source>
</evidence>
<gene>
    <name evidence="11" type="ordered locus">TDE_1600</name>
</gene>
<dbReference type="InterPro" id="IPR003593">
    <property type="entry name" value="AAA+_ATPase"/>
</dbReference>
<dbReference type="PROSITE" id="PS50893">
    <property type="entry name" value="ABC_TRANSPORTER_2"/>
    <property type="match status" value="1"/>
</dbReference>
<evidence type="ECO:0000256" key="6">
    <source>
        <dbReference type="ARBA" id="ARBA00022989"/>
    </source>
</evidence>
<keyword evidence="5 11" id="KW-0067">ATP-binding</keyword>
<dbReference type="GO" id="GO:0016887">
    <property type="term" value="F:ATP hydrolysis activity"/>
    <property type="evidence" value="ECO:0007669"/>
    <property type="project" value="InterPro"/>
</dbReference>
<feature type="transmembrane region" description="Helical" evidence="8">
    <location>
        <begin position="278"/>
        <end position="296"/>
    </location>
</feature>
<dbReference type="AlphaFoldDB" id="Q73MA9"/>
<accession>Q73MA9</accession>
<evidence type="ECO:0000256" key="3">
    <source>
        <dbReference type="ARBA" id="ARBA00022692"/>
    </source>
</evidence>
<dbReference type="Gene3D" id="1.20.1560.10">
    <property type="entry name" value="ABC transporter type 1, transmembrane domain"/>
    <property type="match status" value="1"/>
</dbReference>
<evidence type="ECO:0000256" key="1">
    <source>
        <dbReference type="ARBA" id="ARBA00004651"/>
    </source>
</evidence>
<dbReference type="RefSeq" id="WP_002679279.1">
    <property type="nucleotide sequence ID" value="NC_002967.9"/>
</dbReference>
<dbReference type="GO" id="GO:0005524">
    <property type="term" value="F:ATP binding"/>
    <property type="evidence" value="ECO:0007669"/>
    <property type="project" value="UniProtKB-KW"/>
</dbReference>
<comment type="subcellular location">
    <subcellularLocation>
        <location evidence="1">Cell membrane</location>
        <topology evidence="1">Multi-pass membrane protein</topology>
    </subcellularLocation>
</comment>
<reference evidence="11 12" key="1">
    <citation type="journal article" date="2004" name="Proc. Natl. Acad. Sci. U.S.A.">
        <title>Comparison of the genome of the oral pathogen Treponema denticola with other spirochete genomes.</title>
        <authorList>
            <person name="Seshadri R."/>
            <person name="Myers G.S."/>
            <person name="Tettelin H."/>
            <person name="Eisen J.A."/>
            <person name="Heidelberg J.F."/>
            <person name="Dodson R.J."/>
            <person name="Davidsen T.M."/>
            <person name="DeBoy R.T."/>
            <person name="Fouts D.E."/>
            <person name="Haft D.H."/>
            <person name="Selengut J."/>
            <person name="Ren Q."/>
            <person name="Brinkac L.M."/>
            <person name="Madupu R."/>
            <person name="Kolonay J."/>
            <person name="Durkin S.A."/>
            <person name="Daugherty S.C."/>
            <person name="Shetty J."/>
            <person name="Shvartsbeyn A."/>
            <person name="Gebregeorgis E."/>
            <person name="Geer K."/>
            <person name="Tsegaye G."/>
            <person name="Malek J."/>
            <person name="Ayodeji B."/>
            <person name="Shatsman S."/>
            <person name="McLeod M.P."/>
            <person name="Smajs D."/>
            <person name="Howell J.K."/>
            <person name="Pal S."/>
            <person name="Amin A."/>
            <person name="Vashisth P."/>
            <person name="McNeill T.Z."/>
            <person name="Xiang Q."/>
            <person name="Sodergren E."/>
            <person name="Baca E."/>
            <person name="Weinstock G.M."/>
            <person name="Norris S.J."/>
            <person name="Fraser C.M."/>
            <person name="Paulsen I.T."/>
        </authorList>
    </citation>
    <scope>NUCLEOTIDE SEQUENCE [LARGE SCALE GENOMIC DNA]</scope>
    <source>
        <strain evidence="12">ATCC 35405 / DSM 14222 / CIP 103919 / JCM 8153 / KCTC 15104</strain>
    </source>
</reference>
<dbReference type="SMART" id="SM00382">
    <property type="entry name" value="AAA"/>
    <property type="match status" value="1"/>
</dbReference>
<dbReference type="EMBL" id="AE017226">
    <property type="protein sequence ID" value="AAS12117.1"/>
    <property type="molecule type" value="Genomic_DNA"/>
</dbReference>
<evidence type="ECO:0000256" key="8">
    <source>
        <dbReference type="SAM" id="Phobius"/>
    </source>
</evidence>
<dbReference type="InterPro" id="IPR027417">
    <property type="entry name" value="P-loop_NTPase"/>
</dbReference>
<dbReference type="OrthoDB" id="341671at2"/>
<feature type="transmembrane region" description="Helical" evidence="8">
    <location>
        <begin position="139"/>
        <end position="160"/>
    </location>
</feature>
<dbReference type="SUPFAM" id="SSF90123">
    <property type="entry name" value="ABC transporter transmembrane region"/>
    <property type="match status" value="1"/>
</dbReference>
<dbReference type="InterPro" id="IPR039421">
    <property type="entry name" value="Type_1_exporter"/>
</dbReference>
<evidence type="ECO:0000256" key="7">
    <source>
        <dbReference type="ARBA" id="ARBA00023136"/>
    </source>
</evidence>
<keyword evidence="6 8" id="KW-1133">Transmembrane helix</keyword>